<dbReference type="KEGG" id="sgy:Sgly_2390"/>
<evidence type="ECO:0000256" key="11">
    <source>
        <dbReference type="ARBA" id="ARBA00023315"/>
    </source>
</evidence>
<dbReference type="GO" id="GO:0006006">
    <property type="term" value="P:glucose metabolic process"/>
    <property type="evidence" value="ECO:0007669"/>
    <property type="project" value="UniProtKB-UniRule"/>
</dbReference>
<evidence type="ECO:0000256" key="9">
    <source>
        <dbReference type="ARBA" id="ARBA00022818"/>
    </source>
</evidence>
<gene>
    <name evidence="20" type="ordered locus">Sgly_2390</name>
</gene>
<feature type="active site" description="Cysteine radical intermediate" evidence="14">
    <location>
        <position position="407"/>
    </location>
</feature>
<evidence type="ECO:0000256" key="12">
    <source>
        <dbReference type="ARBA" id="ARBA00031063"/>
    </source>
</evidence>
<dbReference type="SUPFAM" id="SSF51998">
    <property type="entry name" value="PFL-like glycyl radical enzymes"/>
    <property type="match status" value="1"/>
</dbReference>
<evidence type="ECO:0000256" key="4">
    <source>
        <dbReference type="ARBA" id="ARBA00013214"/>
    </source>
</evidence>
<evidence type="ECO:0000256" key="5">
    <source>
        <dbReference type="ARBA" id="ARBA00013897"/>
    </source>
</evidence>
<dbReference type="STRING" id="645991.Sgly_2390"/>
<keyword evidence="9 15" id="KW-0556">Organic radical</keyword>
<dbReference type="Proteomes" id="UP000007488">
    <property type="component" value="Chromosome"/>
</dbReference>
<keyword evidence="7 17" id="KW-0313">Glucose metabolism</keyword>
<comment type="subunit">
    <text evidence="17">Homodimer.</text>
</comment>
<feature type="active site" description="S-acetylcysteine intermediate" evidence="14">
    <location>
        <position position="406"/>
    </location>
</feature>
<comment type="subcellular location">
    <subcellularLocation>
        <location evidence="1 17">Cytoplasm</location>
    </subcellularLocation>
</comment>
<proteinExistence type="inferred from homology"/>
<sequence>MLTQWAGFKPGNWIDNIDVQNFIAANYLPYDGNENFLSGPSRRTTELWQTCEKLLQKEAANHGVLNIDTERPAKINSHLPGYIDRENEMIVGLQTDAPLKRGVNIVGGLKMAREACRAYDMTLNPQLDQFFAENRKTHNDGVFSVYPEEIKLLRKYKLLTGLPDGYGRGRIIGDYRRVPLYGVDRLLKEKKKDLKKLPFEMTEGNIRLREEISEQLCALQDLKSMALSYGIDISEPAANTKEAVQWLYFAYLAAVKEQNGAAMSIGRNTAFLDIYIEKDLQNKALSEQDVQELIDQFLIKLRMVRQLRTPEYHQLFAGDPLWITESLGGIGLDGRHMVTKTAYRFLNSLRNLGAAPEPNMTILWSEKLPAPFKEFCCALSIETSAIQYENDELMRPYYGDDYAIACCVSPMRVGKEMQFFGARCNIAKLLLVALNGGRDELSGVQILPPTEPYRGEILDYQEVLSRFQSYLDLLCSYYVNTMNIIHYMHDKYAYERLEMSLHDSEVSRNMAFGLAGLSVLVDSLSAIKHARVTPVWEKGLIKDFLIEGEYPAYGNDLDEADNIAKEIVELALNALKKYKTYRDAVHTLSVLTITSNVVYGQNTGNTPDGRRAGTPFAPGANPSNGKDISGAIASLNSVCKIPYEHCRDGISYTLTLTPGLLGKEKTARKKILADLLDGYFLSGGHHVNINILNRSDLLEAMEHPEKYPNLTIRVSGYAVKFNSLTREQQLDVVSRTFHEHI</sequence>
<keyword evidence="6 17" id="KW-0963">Cytoplasm</keyword>
<dbReference type="InterPro" id="IPR001150">
    <property type="entry name" value="Gly_radical"/>
</dbReference>
<dbReference type="InterPro" id="IPR050244">
    <property type="entry name" value="Auton_GlycylRad_Cofactor"/>
</dbReference>
<dbReference type="eggNOG" id="COG1882">
    <property type="taxonomic scope" value="Bacteria"/>
</dbReference>
<dbReference type="PROSITE" id="PS51149">
    <property type="entry name" value="GLY_RADICAL_2"/>
    <property type="match status" value="1"/>
</dbReference>
<dbReference type="GO" id="GO:0005829">
    <property type="term" value="C:cytosol"/>
    <property type="evidence" value="ECO:0007669"/>
    <property type="project" value="TreeGrafter"/>
</dbReference>
<evidence type="ECO:0000256" key="10">
    <source>
        <dbReference type="ARBA" id="ARBA00023277"/>
    </source>
</evidence>
<evidence type="ECO:0000256" key="2">
    <source>
        <dbReference type="ARBA" id="ARBA00004809"/>
    </source>
</evidence>
<comment type="similarity">
    <text evidence="3 17">Belongs to the glycyl radical enzyme (GRE) family. PFL subfamily.</text>
</comment>
<evidence type="ECO:0000256" key="6">
    <source>
        <dbReference type="ARBA" id="ARBA00022490"/>
    </source>
</evidence>
<protein>
    <recommendedName>
        <fullName evidence="5 17">Formate acetyltransferase</fullName>
        <ecNumber evidence="4 17">2.3.1.54</ecNumber>
    </recommendedName>
    <alternativeName>
        <fullName evidence="12 17">Pyruvate formate-lyase</fullName>
    </alternativeName>
</protein>
<evidence type="ECO:0000313" key="20">
    <source>
        <dbReference type="EMBL" id="ADY56677.1"/>
    </source>
</evidence>
<evidence type="ECO:0000313" key="21">
    <source>
        <dbReference type="Proteomes" id="UP000007488"/>
    </source>
</evidence>
<feature type="domain" description="Glycine radical" evidence="18">
    <location>
        <begin position="618"/>
        <end position="741"/>
    </location>
</feature>
<comment type="catalytic activity">
    <reaction evidence="13 17">
        <text>formate + acetyl-CoA = pyruvate + CoA</text>
        <dbReference type="Rhea" id="RHEA:11844"/>
        <dbReference type="ChEBI" id="CHEBI:15361"/>
        <dbReference type="ChEBI" id="CHEBI:15740"/>
        <dbReference type="ChEBI" id="CHEBI:57287"/>
        <dbReference type="ChEBI" id="CHEBI:57288"/>
        <dbReference type="EC" id="2.3.1.54"/>
    </reaction>
</comment>
<reference evidence="20 21" key="1">
    <citation type="journal article" date="2011" name="Stand. Genomic Sci.">
        <title>Complete genome sequence of Syntrophobotulus glycolicus type strain (FlGlyR).</title>
        <authorList>
            <person name="Han C."/>
            <person name="Mwirichia R."/>
            <person name="Chertkov O."/>
            <person name="Held B."/>
            <person name="Lapidus A."/>
            <person name="Nolan M."/>
            <person name="Lucas S."/>
            <person name="Hammon N."/>
            <person name="Deshpande S."/>
            <person name="Cheng J.F."/>
            <person name="Tapia R."/>
            <person name="Goodwin L."/>
            <person name="Pitluck S."/>
            <person name="Huntemann M."/>
            <person name="Liolios K."/>
            <person name="Ivanova N."/>
            <person name="Pagani I."/>
            <person name="Mavromatis K."/>
            <person name="Ovchinikova G."/>
            <person name="Pati A."/>
            <person name="Chen A."/>
            <person name="Palaniappan K."/>
            <person name="Land M."/>
            <person name="Hauser L."/>
            <person name="Brambilla E.M."/>
            <person name="Rohde M."/>
            <person name="Spring S."/>
            <person name="Sikorski J."/>
            <person name="Goker M."/>
            <person name="Woyke T."/>
            <person name="Bristow J."/>
            <person name="Eisen J.A."/>
            <person name="Markowitz V."/>
            <person name="Hugenholtz P."/>
            <person name="Kyrpides N.C."/>
            <person name="Klenk H.P."/>
            <person name="Detter J.C."/>
        </authorList>
    </citation>
    <scope>NUCLEOTIDE SEQUENCE [LARGE SCALE GENOMIC DNA]</scope>
    <source>
        <strain evidence="21">DSM 8271 / FlGlyR</strain>
    </source>
</reference>
<name>F0SUW1_SYNGF</name>
<dbReference type="InterPro" id="IPR005949">
    <property type="entry name" value="Form_AcTrfase"/>
</dbReference>
<comment type="pathway">
    <text evidence="2 17">Fermentation; pyruvate fermentation; formate from pyruvate: step 1/1.</text>
</comment>
<evidence type="ECO:0000256" key="1">
    <source>
        <dbReference type="ARBA" id="ARBA00004496"/>
    </source>
</evidence>
<dbReference type="Pfam" id="PF01228">
    <property type="entry name" value="Gly_radical"/>
    <property type="match status" value="1"/>
</dbReference>
<evidence type="ECO:0000256" key="16">
    <source>
        <dbReference type="PROSITE-ProRule" id="PRU00493"/>
    </source>
</evidence>
<keyword evidence="10 17" id="KW-0119">Carbohydrate metabolism</keyword>
<keyword evidence="21" id="KW-1185">Reference proteome</keyword>
<dbReference type="EMBL" id="CP002547">
    <property type="protein sequence ID" value="ADY56677.1"/>
    <property type="molecule type" value="Genomic_DNA"/>
</dbReference>
<dbReference type="OrthoDB" id="9803969at2"/>
<dbReference type="PANTHER" id="PTHR30191">
    <property type="entry name" value="FORMATE ACETYLTRANSFERASE"/>
    <property type="match status" value="1"/>
</dbReference>
<dbReference type="Pfam" id="PF02901">
    <property type="entry name" value="PFL-like"/>
    <property type="match status" value="1"/>
</dbReference>
<dbReference type="GO" id="GO:0008861">
    <property type="term" value="F:formate C-acetyltransferase activity"/>
    <property type="evidence" value="ECO:0007669"/>
    <property type="project" value="UniProtKB-UniRule"/>
</dbReference>
<evidence type="ECO:0000256" key="17">
    <source>
        <dbReference type="RuleBase" id="RU368075"/>
    </source>
</evidence>
<evidence type="ECO:0000259" key="18">
    <source>
        <dbReference type="PROSITE" id="PS51149"/>
    </source>
</evidence>
<dbReference type="HOGENOM" id="CLU_023898_0_0_9"/>
<evidence type="ECO:0000256" key="8">
    <source>
        <dbReference type="ARBA" id="ARBA00022679"/>
    </source>
</evidence>
<dbReference type="NCBIfam" id="TIGR01255">
    <property type="entry name" value="pyr_form_ly_1"/>
    <property type="match status" value="1"/>
</dbReference>
<dbReference type="Gene3D" id="3.20.70.20">
    <property type="match status" value="1"/>
</dbReference>
<dbReference type="UniPathway" id="UPA00920">
    <property type="reaction ID" value="UER00891"/>
</dbReference>
<dbReference type="RefSeq" id="WP_013625542.1">
    <property type="nucleotide sequence ID" value="NC_015172.1"/>
</dbReference>
<evidence type="ECO:0000256" key="13">
    <source>
        <dbReference type="ARBA" id="ARBA00049029"/>
    </source>
</evidence>
<evidence type="ECO:0000256" key="7">
    <source>
        <dbReference type="ARBA" id="ARBA00022526"/>
    </source>
</evidence>
<feature type="modified residue" description="Glycine radical" evidence="15 16">
    <location>
        <position position="716"/>
    </location>
</feature>
<evidence type="ECO:0000256" key="14">
    <source>
        <dbReference type="PIRSR" id="PIRSR000379-1"/>
    </source>
</evidence>
<dbReference type="PROSITE" id="PS51554">
    <property type="entry name" value="PFL"/>
    <property type="match status" value="1"/>
</dbReference>
<keyword evidence="8 17" id="KW-0808">Transferase</keyword>
<dbReference type="AlphaFoldDB" id="F0SUW1"/>
<dbReference type="PIRSF" id="PIRSF000379">
    <property type="entry name" value="For_Ac_trans_1"/>
    <property type="match status" value="1"/>
</dbReference>
<organism evidence="20 21">
    <name type="scientific">Syntrophobotulus glycolicus (strain DSM 8271 / FlGlyR)</name>
    <dbReference type="NCBI Taxonomy" id="645991"/>
    <lineage>
        <taxon>Bacteria</taxon>
        <taxon>Bacillati</taxon>
        <taxon>Bacillota</taxon>
        <taxon>Clostridia</taxon>
        <taxon>Eubacteriales</taxon>
        <taxon>Desulfitobacteriaceae</taxon>
        <taxon>Syntrophobotulus</taxon>
    </lineage>
</organism>
<evidence type="ECO:0000256" key="15">
    <source>
        <dbReference type="PIRSR" id="PIRSR000379-2"/>
    </source>
</evidence>
<dbReference type="InterPro" id="IPR004184">
    <property type="entry name" value="PFL_dom"/>
</dbReference>
<dbReference type="EC" id="2.3.1.54" evidence="4 17"/>
<accession>F0SUW1</accession>
<evidence type="ECO:0000259" key="19">
    <source>
        <dbReference type="PROSITE" id="PS51554"/>
    </source>
</evidence>
<dbReference type="PROSITE" id="PS00850">
    <property type="entry name" value="GLY_RADICAL_1"/>
    <property type="match status" value="1"/>
</dbReference>
<dbReference type="InterPro" id="IPR019777">
    <property type="entry name" value="Form_AcTrfase_GR_CS"/>
</dbReference>
<keyword evidence="11 17" id="KW-0012">Acyltransferase</keyword>
<feature type="domain" description="PFL" evidence="19">
    <location>
        <begin position="1"/>
        <end position="611"/>
    </location>
</feature>
<dbReference type="PANTHER" id="PTHR30191:SF0">
    <property type="entry name" value="FORMATE ACETYLTRANSFERASE 1"/>
    <property type="match status" value="1"/>
</dbReference>
<evidence type="ECO:0000256" key="3">
    <source>
        <dbReference type="ARBA" id="ARBA00008375"/>
    </source>
</evidence>
<reference evidence="21" key="2">
    <citation type="submission" date="2011-02" db="EMBL/GenBank/DDBJ databases">
        <title>The complete genome of Syntrophobotulus glycolicus DSM 8271.</title>
        <authorList>
            <person name="Lucas S."/>
            <person name="Copeland A."/>
            <person name="Lapidus A."/>
            <person name="Bruce D."/>
            <person name="Goodwin L."/>
            <person name="Pitluck S."/>
            <person name="Kyrpides N."/>
            <person name="Mavromatis K."/>
            <person name="Pagani I."/>
            <person name="Ivanova N."/>
            <person name="Mikhailova N."/>
            <person name="Chertkov O."/>
            <person name="Held B."/>
            <person name="Detter J.C."/>
            <person name="Tapia R."/>
            <person name="Han C."/>
            <person name="Land M."/>
            <person name="Hauser L."/>
            <person name="Markowitz V."/>
            <person name="Cheng J.-F."/>
            <person name="Hugenholtz P."/>
            <person name="Woyke T."/>
            <person name="Wu D."/>
            <person name="Spring S."/>
            <person name="Schroeder M."/>
            <person name="Brambilla E."/>
            <person name="Klenk H.-P."/>
            <person name="Eisen J.A."/>
        </authorList>
    </citation>
    <scope>NUCLEOTIDE SEQUENCE [LARGE SCALE GENOMIC DNA]</scope>
    <source>
        <strain evidence="21">DSM 8271 / FlGlyR</strain>
    </source>
</reference>